<name>A0A2N0QGI5_9GLOM</name>
<protein>
    <recommendedName>
        <fullName evidence="6">Sulfatase N-terminal domain-containing protein</fullName>
    </recommendedName>
</protein>
<feature type="domain" description="Sulfatase N-terminal" evidence="6">
    <location>
        <begin position="3"/>
        <end position="124"/>
    </location>
</feature>
<sequence>ADEEPFNFTLLTVNTHFPDGYLEEIADQKYETQYENVHALSSKQVYDFISWIKEQEFYENTTIVLLGDHLSMQDPAYYNGKIDPEYNRTIYNTFINSVAEPISAKNRLFTSLDMYPTILASMGVEVEGNRLGLGTNLFSAERTLVEQIGLNYVDAEL</sequence>
<keyword evidence="5" id="KW-0472">Membrane</keyword>
<gene>
    <name evidence="7" type="ORF">RhiirA1_487215</name>
</gene>
<comment type="caution">
    <text evidence="7">The sequence shown here is derived from an EMBL/GenBank/DDBJ whole genome shotgun (WGS) entry which is preliminary data.</text>
</comment>
<dbReference type="Pfam" id="PF00884">
    <property type="entry name" value="Sulfatase"/>
    <property type="match status" value="1"/>
</dbReference>
<keyword evidence="4" id="KW-1133">Transmembrane helix</keyword>
<dbReference type="SUPFAM" id="SSF53649">
    <property type="entry name" value="Alkaline phosphatase-like"/>
    <property type="match status" value="1"/>
</dbReference>
<evidence type="ECO:0000313" key="7">
    <source>
        <dbReference type="EMBL" id="PKC50153.1"/>
    </source>
</evidence>
<dbReference type="InterPro" id="IPR050448">
    <property type="entry name" value="OpgB/LTA_synthase_biosynth"/>
</dbReference>
<dbReference type="InterPro" id="IPR000917">
    <property type="entry name" value="Sulfatase_N"/>
</dbReference>
<evidence type="ECO:0000259" key="6">
    <source>
        <dbReference type="Pfam" id="PF00884"/>
    </source>
</evidence>
<dbReference type="GO" id="GO:0005886">
    <property type="term" value="C:plasma membrane"/>
    <property type="evidence" value="ECO:0007669"/>
    <property type="project" value="UniProtKB-SubCell"/>
</dbReference>
<dbReference type="EMBL" id="LLXH01010848">
    <property type="protein sequence ID" value="PKC50153.1"/>
    <property type="molecule type" value="Genomic_DNA"/>
</dbReference>
<feature type="non-terminal residue" evidence="7">
    <location>
        <position position="1"/>
    </location>
</feature>
<dbReference type="AlphaFoldDB" id="A0A2N0QGI5"/>
<evidence type="ECO:0000256" key="1">
    <source>
        <dbReference type="ARBA" id="ARBA00004651"/>
    </source>
</evidence>
<dbReference type="VEuPathDB" id="FungiDB:RhiirA1_487215"/>
<organism evidence="7 8">
    <name type="scientific">Rhizophagus irregularis</name>
    <dbReference type="NCBI Taxonomy" id="588596"/>
    <lineage>
        <taxon>Eukaryota</taxon>
        <taxon>Fungi</taxon>
        <taxon>Fungi incertae sedis</taxon>
        <taxon>Mucoromycota</taxon>
        <taxon>Glomeromycotina</taxon>
        <taxon>Glomeromycetes</taxon>
        <taxon>Glomerales</taxon>
        <taxon>Glomeraceae</taxon>
        <taxon>Rhizophagus</taxon>
    </lineage>
</organism>
<accession>A0A2N0QGI5</accession>
<feature type="non-terminal residue" evidence="7">
    <location>
        <position position="157"/>
    </location>
</feature>
<evidence type="ECO:0000256" key="4">
    <source>
        <dbReference type="ARBA" id="ARBA00022989"/>
    </source>
</evidence>
<dbReference type="Gene3D" id="3.40.720.10">
    <property type="entry name" value="Alkaline Phosphatase, subunit A"/>
    <property type="match status" value="1"/>
</dbReference>
<keyword evidence="3" id="KW-0812">Transmembrane</keyword>
<reference evidence="7 8" key="2">
    <citation type="submission" date="2017-10" db="EMBL/GenBank/DDBJ databases">
        <title>Genome analyses suggest a sexual origin of heterokaryosis in a supposedly ancient asexual fungus.</title>
        <authorList>
            <person name="Corradi N."/>
            <person name="Sedzielewska K."/>
            <person name="Noel J."/>
            <person name="Charron P."/>
            <person name="Farinelli L."/>
            <person name="Marton T."/>
            <person name="Kruger M."/>
            <person name="Pelin A."/>
            <person name="Brachmann A."/>
            <person name="Corradi N."/>
        </authorList>
    </citation>
    <scope>NUCLEOTIDE SEQUENCE [LARGE SCALE GENOMIC DNA]</scope>
    <source>
        <strain evidence="7 8">A1</strain>
    </source>
</reference>
<evidence type="ECO:0000256" key="2">
    <source>
        <dbReference type="ARBA" id="ARBA00022475"/>
    </source>
</evidence>
<proteinExistence type="predicted"/>
<dbReference type="PANTHER" id="PTHR47371">
    <property type="entry name" value="LIPOTEICHOIC ACID SYNTHASE"/>
    <property type="match status" value="1"/>
</dbReference>
<evidence type="ECO:0000256" key="5">
    <source>
        <dbReference type="ARBA" id="ARBA00023136"/>
    </source>
</evidence>
<evidence type="ECO:0000313" key="8">
    <source>
        <dbReference type="Proteomes" id="UP000232688"/>
    </source>
</evidence>
<dbReference type="Proteomes" id="UP000232688">
    <property type="component" value="Unassembled WGS sequence"/>
</dbReference>
<keyword evidence="2" id="KW-1003">Cell membrane</keyword>
<dbReference type="PANTHER" id="PTHR47371:SF3">
    <property type="entry name" value="PHOSPHOGLYCEROL TRANSFERASE I"/>
    <property type="match status" value="1"/>
</dbReference>
<reference evidence="7 8" key="1">
    <citation type="submission" date="2017-10" db="EMBL/GenBank/DDBJ databases">
        <title>Extensive intraspecific genome diversity in a model arbuscular mycorrhizal fungus.</title>
        <authorList>
            <person name="Chen E.C.H."/>
            <person name="Morin E."/>
            <person name="Baudet D."/>
            <person name="Noel J."/>
            <person name="Ndikumana S."/>
            <person name="Charron P."/>
            <person name="St-Onge C."/>
            <person name="Giorgi J."/>
            <person name="Grigoriev I.V."/>
            <person name="Roux C."/>
            <person name="Martin F.M."/>
            <person name="Corradi N."/>
        </authorList>
    </citation>
    <scope>NUCLEOTIDE SEQUENCE [LARGE SCALE GENOMIC DNA]</scope>
    <source>
        <strain evidence="7 8">A1</strain>
    </source>
</reference>
<dbReference type="InterPro" id="IPR017850">
    <property type="entry name" value="Alkaline_phosphatase_core_sf"/>
</dbReference>
<comment type="subcellular location">
    <subcellularLocation>
        <location evidence="1">Cell membrane</location>
        <topology evidence="1">Multi-pass membrane protein</topology>
    </subcellularLocation>
</comment>
<evidence type="ECO:0000256" key="3">
    <source>
        <dbReference type="ARBA" id="ARBA00022692"/>
    </source>
</evidence>